<feature type="domain" description="DUF2460" evidence="1">
    <location>
        <begin position="5"/>
        <end position="215"/>
    </location>
</feature>
<protein>
    <recommendedName>
        <fullName evidence="1">DUF2460 domain-containing protein</fullName>
    </recommendedName>
</protein>
<dbReference type="EMBL" id="ON529858">
    <property type="protein sequence ID" value="UTC29885.1"/>
    <property type="molecule type" value="Genomic_DNA"/>
</dbReference>
<proteinExistence type="predicted"/>
<dbReference type="InterPro" id="IPR011740">
    <property type="entry name" value="DUF2460"/>
</dbReference>
<evidence type="ECO:0000259" key="1">
    <source>
        <dbReference type="Pfam" id="PF09343"/>
    </source>
</evidence>
<evidence type="ECO:0000313" key="3">
    <source>
        <dbReference type="Proteomes" id="UP001057427"/>
    </source>
</evidence>
<dbReference type="Proteomes" id="UP001057427">
    <property type="component" value="Segment"/>
</dbReference>
<evidence type="ECO:0000313" key="2">
    <source>
        <dbReference type="EMBL" id="UTC29885.1"/>
    </source>
</evidence>
<reference evidence="2" key="1">
    <citation type="submission" date="2022-05" db="EMBL/GenBank/DDBJ databases">
        <authorList>
            <person name="Friedrich I."/>
            <person name="Poehlein A."/>
            <person name="Schneider D."/>
            <person name="Hertel R."/>
            <person name="Daniel R."/>
        </authorList>
    </citation>
    <scope>NUCLEOTIDE SEQUENCE</scope>
</reference>
<organism evidence="2 3">
    <name type="scientific">Brevundimonas phage vB_BgoS-Bajun</name>
    <dbReference type="NCBI Taxonomy" id="2948594"/>
    <lineage>
        <taxon>Viruses</taxon>
        <taxon>Duplodnaviria</taxon>
        <taxon>Heunggongvirae</taxon>
        <taxon>Uroviricota</taxon>
        <taxon>Caudoviricetes</taxon>
        <taxon>Dolichocephalovirinae</taxon>
    </lineage>
</organism>
<dbReference type="NCBIfam" id="TIGR02217">
    <property type="entry name" value="chp_TIGR02217"/>
    <property type="match status" value="1"/>
</dbReference>
<gene>
    <name evidence="2" type="ORF">BAJUN_02790</name>
</gene>
<accession>A0A9E7SU84</accession>
<feature type="domain" description="DUF2460" evidence="1">
    <location>
        <begin position="233"/>
        <end position="405"/>
    </location>
</feature>
<sequence length="910" mass="100812">MSDFHEILFPPTISYGSSGGPRFKTTLFTTDAGYEQRNIDWTEVRHEYDVAHAMREFDGTLNVAGIHQLHAFFMARAGRSHGFRFKDWNDHRVDDGQVLGSGDGGTTSFQIIKTYYEKQNENQWESIFDRRITKVDWDSVITVRLDDEIINPMYWTLDYNTGILTFLTAPPVGASVTIDGVLFHVPVRFDTDYCDVTVEFWNGGSWPSIPLIELRQPNDAYKIKSLTLNDTIHEVLFPVGVSWGASGGPKFKTAIYTIDSGYEANVRDWTRTRAEYECSHEVKHPEQMKTLTEFFMNRRGMAYGFRYKDWSDYRLKQEKIEGKGNHAQKIFQITKTYRSHREGAEPTTYVRRITKLAWNTIAGVTVGGVVARQSNEGDWGDITDFTKPWYHVDVDKGKIEFYEAPAGRRYEGVTDRTPLTLITTGGLFTNSVATNIGGRYVYADPDAGYIYMLGGGGGQNGIRRVRMSDGVEDFQVRSETIGFPLTNVSYDDRKISSFVAAGNGFIYVMVGGFNTQVLYKIDLSDFSIAASRGTAAGGLPSGSQTSAALAPGAVSKDGTRVIHLGQLGGEDAVNVFTTEDLTPVRTCDVGGFIPIANNPLRAACPLYEVNFGILLSWDVNSDKGALVELWDDAGHKLLQFEGVGDWIARDDGATPTDAGVLVGWHDADGVYISKYSEAEQKEVWRATVPVQGAVSPQSRVAGHMAYAADDVIIHIDTTTGEVITRASEVDNFSSAQFYDRITDRIYGVPQINEVDGYLDTSVEGLQVLDAAEIVIGTAEFHVPVRFDSDQLDVTQDHFNVSSWPSISLVEIRDWVELGISEPPAPRGVKSPHTITPGKRWQTVLASGGVGAVAYYPTAYAACRRQWEEFANTERTEFIGATVLDSGNAVCMWSYIPADPLPAIVSLVDDV</sequence>
<dbReference type="Pfam" id="PF09343">
    <property type="entry name" value="DUF2460"/>
    <property type="match status" value="2"/>
</dbReference>
<keyword evidence="3" id="KW-1185">Reference proteome</keyword>
<name>A0A9E7SU84_9CAUD</name>